<sequence length="98" mass="11043">MLSHQEQVIQMMKLAMWCLLNDGGQRPNMSTVIKVLEGGMSIETTILHRFLNTNTVLPLEDNPTMYSVQPQASILSFHLQSTSPPLLVAQKYICELRA</sequence>
<name>A0A452XK31_AEGTS</name>
<evidence type="ECO:0000313" key="1">
    <source>
        <dbReference type="EnsemblPlants" id="AET1Gv20038900.7"/>
    </source>
</evidence>
<reference evidence="1" key="5">
    <citation type="journal article" date="2021" name="G3 (Bethesda)">
        <title>Aegilops tauschii genome assembly Aet v5.0 features greater sequence contiguity and improved annotation.</title>
        <authorList>
            <person name="Wang L."/>
            <person name="Zhu T."/>
            <person name="Rodriguez J.C."/>
            <person name="Deal K.R."/>
            <person name="Dubcovsky J."/>
            <person name="McGuire P.E."/>
            <person name="Lux T."/>
            <person name="Spannagl M."/>
            <person name="Mayer K.F.X."/>
            <person name="Baldrich P."/>
            <person name="Meyers B.C."/>
            <person name="Huo N."/>
            <person name="Gu Y.Q."/>
            <person name="Zhou H."/>
            <person name="Devos K.M."/>
            <person name="Bennetzen J.L."/>
            <person name="Unver T."/>
            <person name="Budak H."/>
            <person name="Gulick P.J."/>
            <person name="Galiba G."/>
            <person name="Kalapos B."/>
            <person name="Nelson D.R."/>
            <person name="Li P."/>
            <person name="You F.M."/>
            <person name="Luo M.C."/>
            <person name="Dvorak J."/>
        </authorList>
    </citation>
    <scope>NUCLEOTIDE SEQUENCE [LARGE SCALE GENOMIC DNA]</scope>
    <source>
        <strain evidence="1">cv. AL8/78</strain>
    </source>
</reference>
<accession>A0A452XK31</accession>
<reference evidence="2" key="1">
    <citation type="journal article" date="2014" name="Science">
        <title>Ancient hybridizations among the ancestral genomes of bread wheat.</title>
        <authorList>
            <consortium name="International Wheat Genome Sequencing Consortium,"/>
            <person name="Marcussen T."/>
            <person name="Sandve S.R."/>
            <person name="Heier L."/>
            <person name="Spannagl M."/>
            <person name="Pfeifer M."/>
            <person name="Jakobsen K.S."/>
            <person name="Wulff B.B."/>
            <person name="Steuernagel B."/>
            <person name="Mayer K.F."/>
            <person name="Olsen O.A."/>
        </authorList>
    </citation>
    <scope>NUCLEOTIDE SEQUENCE [LARGE SCALE GENOMIC DNA]</scope>
    <source>
        <strain evidence="2">cv. AL8/78</strain>
    </source>
</reference>
<proteinExistence type="predicted"/>
<dbReference type="Proteomes" id="UP000015105">
    <property type="component" value="Chromosome 1D"/>
</dbReference>
<evidence type="ECO:0000313" key="2">
    <source>
        <dbReference type="Proteomes" id="UP000015105"/>
    </source>
</evidence>
<dbReference type="AlphaFoldDB" id="A0A452XK31"/>
<reference evidence="2" key="2">
    <citation type="journal article" date="2017" name="Nat. Plants">
        <title>The Aegilops tauschii genome reveals multiple impacts of transposons.</title>
        <authorList>
            <person name="Zhao G."/>
            <person name="Zou C."/>
            <person name="Li K."/>
            <person name="Wang K."/>
            <person name="Li T."/>
            <person name="Gao L."/>
            <person name="Zhang X."/>
            <person name="Wang H."/>
            <person name="Yang Z."/>
            <person name="Liu X."/>
            <person name="Jiang W."/>
            <person name="Mao L."/>
            <person name="Kong X."/>
            <person name="Jiao Y."/>
            <person name="Jia J."/>
        </authorList>
    </citation>
    <scope>NUCLEOTIDE SEQUENCE [LARGE SCALE GENOMIC DNA]</scope>
    <source>
        <strain evidence="2">cv. AL8/78</strain>
    </source>
</reference>
<reference evidence="1" key="3">
    <citation type="journal article" date="2017" name="Nature">
        <title>Genome sequence of the progenitor of the wheat D genome Aegilops tauschii.</title>
        <authorList>
            <person name="Luo M.C."/>
            <person name="Gu Y.Q."/>
            <person name="Puiu D."/>
            <person name="Wang H."/>
            <person name="Twardziok S.O."/>
            <person name="Deal K.R."/>
            <person name="Huo N."/>
            <person name="Zhu T."/>
            <person name="Wang L."/>
            <person name="Wang Y."/>
            <person name="McGuire P.E."/>
            <person name="Liu S."/>
            <person name="Long H."/>
            <person name="Ramasamy R.K."/>
            <person name="Rodriguez J.C."/>
            <person name="Van S.L."/>
            <person name="Yuan L."/>
            <person name="Wang Z."/>
            <person name="Xia Z."/>
            <person name="Xiao L."/>
            <person name="Anderson O.D."/>
            <person name="Ouyang S."/>
            <person name="Liang Y."/>
            <person name="Zimin A.V."/>
            <person name="Pertea G."/>
            <person name="Qi P."/>
            <person name="Bennetzen J.L."/>
            <person name="Dai X."/>
            <person name="Dawson M.W."/>
            <person name="Muller H.G."/>
            <person name="Kugler K."/>
            <person name="Rivarola-Duarte L."/>
            <person name="Spannagl M."/>
            <person name="Mayer K.F.X."/>
            <person name="Lu F.H."/>
            <person name="Bevan M.W."/>
            <person name="Leroy P."/>
            <person name="Li P."/>
            <person name="You F.M."/>
            <person name="Sun Q."/>
            <person name="Liu Z."/>
            <person name="Lyons E."/>
            <person name="Wicker T."/>
            <person name="Salzberg S.L."/>
            <person name="Devos K.M."/>
            <person name="Dvorak J."/>
        </authorList>
    </citation>
    <scope>NUCLEOTIDE SEQUENCE [LARGE SCALE GENOMIC DNA]</scope>
    <source>
        <strain evidence="1">cv. AL8/78</strain>
    </source>
</reference>
<organism evidence="1 2">
    <name type="scientific">Aegilops tauschii subsp. strangulata</name>
    <name type="common">Goatgrass</name>
    <dbReference type="NCBI Taxonomy" id="200361"/>
    <lineage>
        <taxon>Eukaryota</taxon>
        <taxon>Viridiplantae</taxon>
        <taxon>Streptophyta</taxon>
        <taxon>Embryophyta</taxon>
        <taxon>Tracheophyta</taxon>
        <taxon>Spermatophyta</taxon>
        <taxon>Magnoliopsida</taxon>
        <taxon>Liliopsida</taxon>
        <taxon>Poales</taxon>
        <taxon>Poaceae</taxon>
        <taxon>BOP clade</taxon>
        <taxon>Pooideae</taxon>
        <taxon>Triticodae</taxon>
        <taxon>Triticeae</taxon>
        <taxon>Triticinae</taxon>
        <taxon>Aegilops</taxon>
    </lineage>
</organism>
<reference evidence="1" key="4">
    <citation type="submission" date="2019-03" db="UniProtKB">
        <authorList>
            <consortium name="EnsemblPlants"/>
        </authorList>
    </citation>
    <scope>IDENTIFICATION</scope>
</reference>
<protein>
    <submittedName>
        <fullName evidence="1">Uncharacterized protein</fullName>
    </submittedName>
</protein>
<dbReference type="Gramene" id="AET1Gv20038900.7">
    <property type="protein sequence ID" value="AET1Gv20038900.7"/>
    <property type="gene ID" value="AET1Gv20038900"/>
</dbReference>
<keyword evidence="2" id="KW-1185">Reference proteome</keyword>
<dbReference type="EnsemblPlants" id="AET1Gv20038900.7">
    <property type="protein sequence ID" value="AET1Gv20038900.7"/>
    <property type="gene ID" value="AET1Gv20038900"/>
</dbReference>